<protein>
    <recommendedName>
        <fullName evidence="8">Sulfite exporter TauE/SafE</fullName>
    </recommendedName>
</protein>
<evidence type="ECO:0008006" key="8">
    <source>
        <dbReference type="Google" id="ProtNLM"/>
    </source>
</evidence>
<feature type="transmembrane region" description="Helical" evidence="5">
    <location>
        <begin position="295"/>
        <end position="319"/>
    </location>
</feature>
<dbReference type="PANTHER" id="PTHR14255:SF3">
    <property type="entry name" value="SULFITE EXPORTER TAUE_SAFE FAMILY PROTEIN 5-RELATED"/>
    <property type="match status" value="1"/>
</dbReference>
<feature type="transmembrane region" description="Helical" evidence="5">
    <location>
        <begin position="241"/>
        <end position="262"/>
    </location>
</feature>
<evidence type="ECO:0000313" key="7">
    <source>
        <dbReference type="Proteomes" id="UP000008983"/>
    </source>
</evidence>
<dbReference type="Pfam" id="PF01925">
    <property type="entry name" value="TauE"/>
    <property type="match status" value="2"/>
</dbReference>
<feature type="transmembrane region" description="Helical" evidence="5">
    <location>
        <begin position="391"/>
        <end position="414"/>
    </location>
</feature>
<reference evidence="6 7" key="1">
    <citation type="submission" date="2011-07" db="EMBL/GenBank/DDBJ databases">
        <authorList>
            <person name="Coyne R."/>
            <person name="Brami D."/>
            <person name="Johnson J."/>
            <person name="Hostetler J."/>
            <person name="Hannick L."/>
            <person name="Clark T."/>
            <person name="Cassidy-Hanley D."/>
            <person name="Inman J."/>
        </authorList>
    </citation>
    <scope>NUCLEOTIDE SEQUENCE [LARGE SCALE GENOMIC DNA]</scope>
    <source>
        <strain evidence="6 7">G5</strain>
    </source>
</reference>
<keyword evidence="4 5" id="KW-0472">Membrane</keyword>
<evidence type="ECO:0000256" key="2">
    <source>
        <dbReference type="ARBA" id="ARBA00022692"/>
    </source>
</evidence>
<keyword evidence="3 5" id="KW-1133">Transmembrane helix</keyword>
<evidence type="ECO:0000256" key="1">
    <source>
        <dbReference type="ARBA" id="ARBA00004141"/>
    </source>
</evidence>
<dbReference type="GeneID" id="14910107"/>
<keyword evidence="2 5" id="KW-0812">Transmembrane</keyword>
<dbReference type="Proteomes" id="UP000008983">
    <property type="component" value="Unassembled WGS sequence"/>
</dbReference>
<evidence type="ECO:0000256" key="4">
    <source>
        <dbReference type="ARBA" id="ARBA00023136"/>
    </source>
</evidence>
<feature type="transmembrane region" description="Helical" evidence="5">
    <location>
        <begin position="29"/>
        <end position="50"/>
    </location>
</feature>
<dbReference type="InterPro" id="IPR002781">
    <property type="entry name" value="TM_pro_TauE-like"/>
</dbReference>
<organism evidence="6 7">
    <name type="scientific">Ichthyophthirius multifiliis</name>
    <name type="common">White spot disease agent</name>
    <name type="synonym">Ich</name>
    <dbReference type="NCBI Taxonomy" id="5932"/>
    <lineage>
        <taxon>Eukaryota</taxon>
        <taxon>Sar</taxon>
        <taxon>Alveolata</taxon>
        <taxon>Ciliophora</taxon>
        <taxon>Intramacronucleata</taxon>
        <taxon>Oligohymenophorea</taxon>
        <taxon>Hymenostomatida</taxon>
        <taxon>Ophryoglenina</taxon>
        <taxon>Ichthyophthirius</taxon>
    </lineage>
</organism>
<evidence type="ECO:0000256" key="3">
    <source>
        <dbReference type="ARBA" id="ARBA00022989"/>
    </source>
</evidence>
<dbReference type="EMBL" id="GL983263">
    <property type="protein sequence ID" value="EGR33919.1"/>
    <property type="molecule type" value="Genomic_DNA"/>
</dbReference>
<comment type="subcellular location">
    <subcellularLocation>
        <location evidence="1">Membrane</location>
        <topology evidence="1">Multi-pass membrane protein</topology>
    </subcellularLocation>
</comment>
<feature type="transmembrane region" description="Helical" evidence="5">
    <location>
        <begin position="331"/>
        <end position="353"/>
    </location>
</feature>
<dbReference type="PANTHER" id="PTHR14255">
    <property type="entry name" value="CEREBLON"/>
    <property type="match status" value="1"/>
</dbReference>
<dbReference type="AlphaFoldDB" id="G0QLI5"/>
<dbReference type="GO" id="GO:0031464">
    <property type="term" value="C:Cul4A-RING E3 ubiquitin ligase complex"/>
    <property type="evidence" value="ECO:0007669"/>
    <property type="project" value="TreeGrafter"/>
</dbReference>
<feature type="transmembrane region" description="Helical" evidence="5">
    <location>
        <begin position="129"/>
        <end position="147"/>
    </location>
</feature>
<dbReference type="STRING" id="857967.G0QLI5"/>
<dbReference type="eggNOG" id="ENOG502QWNB">
    <property type="taxonomic scope" value="Eukaryota"/>
</dbReference>
<keyword evidence="7" id="KW-1185">Reference proteome</keyword>
<dbReference type="OrthoDB" id="302005at2759"/>
<feature type="transmembrane region" description="Helical" evidence="5">
    <location>
        <begin position="100"/>
        <end position="123"/>
    </location>
</feature>
<dbReference type="InParanoid" id="G0QLI5"/>
<dbReference type="GO" id="GO:0016567">
    <property type="term" value="P:protein ubiquitination"/>
    <property type="evidence" value="ECO:0007669"/>
    <property type="project" value="TreeGrafter"/>
</dbReference>
<feature type="transmembrane region" description="Helical" evidence="5">
    <location>
        <begin position="202"/>
        <end position="221"/>
    </location>
</feature>
<proteinExistence type="predicted"/>
<evidence type="ECO:0000256" key="5">
    <source>
        <dbReference type="SAM" id="Phobius"/>
    </source>
</evidence>
<name>G0QLI5_ICHMU</name>
<feature type="transmembrane region" description="Helical" evidence="5">
    <location>
        <begin position="365"/>
        <end position="385"/>
    </location>
</feature>
<dbReference type="OMA" id="MIVWISG"/>
<sequence length="434" mass="48654">MSDCQYNLVCSSLYTCEHKDIFPPSIIDIIAYVLLPILVGIGNVGGLGGGIIKVPLLMILMNYQQRKATFISYCIVLGGCLANSLLILRKQHPLKKKPLIDYNIIMIINPMVILGTNIGIILNVIFPEIVSGVLFIIFLCTVSPYLFKKESQLSRDNDLEKVNNSYIISDVKVDNIAQSQIKNNDPGELKCFLMQEERQYPLNKLLILMFVFVSIQFLIFLRGGKGVGSFIGIKICSNSYWLLSAGILVYSLVVSYFIKIFISRNEIQKKMIFQKYGLEEYFKDDFDISDNKKYFIIWASGLLSGCLSGTFGSGAALLLMPVFISYQLPPIIGSAVCGFNYFFIACASIISVFSEQYLTAYEVIIYSFLAFLGGFVCARILYGIVERKKAQHIVVFIVVSLAVLNIIGNIVYLIKKKNDYGIDSLLSFGNFCEH</sequence>
<dbReference type="RefSeq" id="XP_004039223.1">
    <property type="nucleotide sequence ID" value="XM_004039175.1"/>
</dbReference>
<feature type="transmembrane region" description="Helical" evidence="5">
    <location>
        <begin position="70"/>
        <end position="88"/>
    </location>
</feature>
<accession>G0QLI5</accession>
<gene>
    <name evidence="6" type="ORF">IMG5_031030</name>
</gene>
<dbReference type="GO" id="GO:0016020">
    <property type="term" value="C:membrane"/>
    <property type="evidence" value="ECO:0007669"/>
    <property type="project" value="UniProtKB-SubCell"/>
</dbReference>
<evidence type="ECO:0000313" key="6">
    <source>
        <dbReference type="EMBL" id="EGR33919.1"/>
    </source>
</evidence>